<keyword evidence="5" id="KW-1185">Reference proteome</keyword>
<dbReference type="Gene3D" id="3.40.50.300">
    <property type="entry name" value="P-loop containing nucleotide triphosphate hydrolases"/>
    <property type="match status" value="1"/>
</dbReference>
<organism evidence="4 5">
    <name type="scientific">Huiozyma naganishii (strain ATCC MYA-139 / BCRC 22969 / CBS 8797 / KCTC 17520 / NBRC 10181 / NCYC 3082 / Yp74L-3)</name>
    <name type="common">Yeast</name>
    <name type="synonym">Kazachstania naganishii</name>
    <dbReference type="NCBI Taxonomy" id="1071383"/>
    <lineage>
        <taxon>Eukaryota</taxon>
        <taxon>Fungi</taxon>
        <taxon>Dikarya</taxon>
        <taxon>Ascomycota</taxon>
        <taxon>Saccharomycotina</taxon>
        <taxon>Saccharomycetes</taxon>
        <taxon>Saccharomycetales</taxon>
        <taxon>Saccharomycetaceae</taxon>
        <taxon>Huiozyma</taxon>
    </lineage>
</organism>
<dbReference type="InterPro" id="IPR027417">
    <property type="entry name" value="P-loop_NTPase"/>
</dbReference>
<reference evidence="5" key="2">
    <citation type="submission" date="2012-08" db="EMBL/GenBank/DDBJ databases">
        <title>Genome sequence of Kazachstania naganishii.</title>
        <authorList>
            <person name="Gordon J.L."/>
            <person name="Armisen D."/>
            <person name="Proux-Wera E."/>
            <person name="OhEigeartaigh S.S."/>
            <person name="Byrne K.P."/>
            <person name="Wolfe K.H."/>
        </authorList>
    </citation>
    <scope>NUCLEOTIDE SEQUENCE [LARGE SCALE GENOMIC DNA]</scope>
    <source>
        <strain evidence="5">ATCC MYA-139 / BCRC 22969 / CBS 8797 / CCRC 22969 / KCTC 17520 / NBRC 10181 / NCYC 3082</strain>
    </source>
</reference>
<dbReference type="GeneID" id="34523649"/>
<evidence type="ECO:0000256" key="3">
    <source>
        <dbReference type="ARBA" id="ARBA00031834"/>
    </source>
</evidence>
<dbReference type="OMA" id="IIPPFYG"/>
<evidence type="ECO:0000256" key="1">
    <source>
        <dbReference type="ARBA" id="ARBA00018901"/>
    </source>
</evidence>
<dbReference type="SUPFAM" id="SSF52540">
    <property type="entry name" value="P-loop containing nucleoside triphosphate hydrolases"/>
    <property type="match status" value="1"/>
</dbReference>
<accession>J7S283</accession>
<gene>
    <name evidence="4" type="primary">KNAG0A03270</name>
    <name evidence="4" type="ordered locus">KNAG_0A03270</name>
</gene>
<proteinExistence type="predicted"/>
<reference evidence="4 5" key="1">
    <citation type="journal article" date="2011" name="Proc. Natl. Acad. Sci. U.S.A.">
        <title>Evolutionary erosion of yeast sex chromosomes by mating-type switching accidents.</title>
        <authorList>
            <person name="Gordon J.L."/>
            <person name="Armisen D."/>
            <person name="Proux-Wera E."/>
            <person name="Oheigeartaigh S.S."/>
            <person name="Byrne K.P."/>
            <person name="Wolfe K.H."/>
        </authorList>
    </citation>
    <scope>NUCLEOTIDE SEQUENCE [LARGE SCALE GENOMIC DNA]</scope>
    <source>
        <strain evidence="5">ATCC MYA-139 / BCRC 22969 / CBS 8797 / CCRC 22969 / KCTC 17520 / NBRC 10181 / NCYC 3082</strain>
    </source>
</reference>
<name>J7S283_HUIN7</name>
<evidence type="ECO:0000313" key="5">
    <source>
        <dbReference type="Proteomes" id="UP000006310"/>
    </source>
</evidence>
<dbReference type="PANTHER" id="PTHR46434:SF1">
    <property type="entry name" value="GENETIC INTERACTOR OF PROHIBITINS 3, MITOCHONDRIAL"/>
    <property type="match status" value="1"/>
</dbReference>
<dbReference type="KEGG" id="kng:KNAG_0A03270"/>
<evidence type="ECO:0000313" key="4">
    <source>
        <dbReference type="EMBL" id="CCK68014.1"/>
    </source>
</evidence>
<dbReference type="eggNOG" id="ENOG502S0UP">
    <property type="taxonomic scope" value="Eukaryota"/>
</dbReference>
<keyword evidence="2" id="KW-0809">Transit peptide</keyword>
<dbReference type="GO" id="GO:0030490">
    <property type="term" value="P:maturation of SSU-rRNA"/>
    <property type="evidence" value="ECO:0007669"/>
    <property type="project" value="EnsemblFungi"/>
</dbReference>
<dbReference type="Proteomes" id="UP000006310">
    <property type="component" value="Chromosome 1"/>
</dbReference>
<dbReference type="OrthoDB" id="1696305at2759"/>
<dbReference type="RefSeq" id="XP_022462260.1">
    <property type="nucleotide sequence ID" value="XM_022607597.1"/>
</dbReference>
<dbReference type="HOGENOM" id="CLU_025792_1_0_1"/>
<dbReference type="EMBL" id="HE978314">
    <property type="protein sequence ID" value="CCK68014.1"/>
    <property type="molecule type" value="Genomic_DNA"/>
</dbReference>
<evidence type="ECO:0000256" key="2">
    <source>
        <dbReference type="ARBA" id="ARBA00022946"/>
    </source>
</evidence>
<dbReference type="GO" id="GO:0005743">
    <property type="term" value="C:mitochondrial inner membrane"/>
    <property type="evidence" value="ECO:0007669"/>
    <property type="project" value="EnsemblFungi"/>
</dbReference>
<dbReference type="AlphaFoldDB" id="J7S283"/>
<dbReference type="InterPro" id="IPR050896">
    <property type="entry name" value="Mito_lipid_metab_GTPase"/>
</dbReference>
<dbReference type="STRING" id="1071383.J7S283"/>
<protein>
    <recommendedName>
        <fullName evidence="1">Genetic interactor of prohibitins 3, mitochondrial</fullName>
    </recommendedName>
    <alternativeName>
        <fullName evidence="3">Found in mitochondrial proteome protein 38</fullName>
    </alternativeName>
</protein>
<sequence>MWIGKLFFRRLTVCGTVSRQARRYINCHSCGIELQNVNPKSIGYYKRHEELKGGKSTKGDNDSIEYVKYLLFSQDIQNMKESAVADNPFPSPENKPVEKPPTCKRCYEAIHQNKYTLEDFKDTSLDVIKKDIPKGSNIMHLISLPEFPMHINKKLLEDRDYNVSLIYTKADQIVANRHILTKYVIPFLSSFLKNQMSLPLRSYPTTAVSAVKMWNMNSMYDILRAKNYLVGSTNVGKSTIINCLIKNYMGQKLILTNRGELKPFDVKLDPKSNMKSYMKAQEAGVSYIPNMTRTIQPYQIVEKVVFDLPGYTDDARQGKPIHLENIIRKDWLQRIRKTELFKSSKIKKKTYVSFRGTETKACYTLGGIFHLVAPANTINQIINYIPGQCFTFKNIDRAIEVFNQCNDPGTGGDHPLNKYCGVTGNVCNKESYVRHILPPFQGSVEVVIKNVGFFSLRTTGKYQFRGLYELWVPKGMEVCIREPLEKIVMLTAENESTTKFDPCPKSRPIVSSSYPMPFAVSDTLNEMRNMFISRTSNDISRQRHINDNHLEIVSHLHEEPPNLYWYYQW</sequence>
<dbReference type="PANTHER" id="PTHR46434">
    <property type="entry name" value="GENETIC INTERACTOR OF PROHIBITINS 3, MITOCHONDRIAL"/>
    <property type="match status" value="1"/>
</dbReference>